<accession>A0A7G9Y1S9</accession>
<evidence type="ECO:0000259" key="7">
    <source>
        <dbReference type="PROSITE" id="PS51278"/>
    </source>
</evidence>
<dbReference type="SUPFAM" id="SSF56235">
    <property type="entry name" value="N-terminal nucleophile aminohydrolases (Ntn hydrolases)"/>
    <property type="match status" value="1"/>
</dbReference>
<gene>
    <name evidence="9" type="ORF">DMCHJJFE_00004</name>
    <name evidence="11" type="ORF">JEGCCDFC_00004</name>
    <name evidence="8" type="ORF">JMEDHOEM_00002</name>
    <name evidence="10" type="ORF">KPMFPNGI_00038</name>
</gene>
<comment type="similarity">
    <text evidence="1">Belongs to the asparagine synthetase family.</text>
</comment>
<dbReference type="InterPro" id="IPR029055">
    <property type="entry name" value="Ntn_hydrolases_N"/>
</dbReference>
<protein>
    <recommendedName>
        <fullName evidence="5">Putative asparagine synthetase [glutamine-hydrolyzing]</fullName>
        <ecNumber evidence="5">6.3.5.4</ecNumber>
    </recommendedName>
</protein>
<dbReference type="InterPro" id="IPR017932">
    <property type="entry name" value="GATase_2_dom"/>
</dbReference>
<dbReference type="Pfam" id="PF00733">
    <property type="entry name" value="Asn_synthase"/>
    <property type="match status" value="1"/>
</dbReference>
<name>A0A7G9Y1S9_9EURY</name>
<dbReference type="InterPro" id="IPR014729">
    <property type="entry name" value="Rossmann-like_a/b/a_fold"/>
</dbReference>
<dbReference type="PANTHER" id="PTHR43284:SF1">
    <property type="entry name" value="ASPARAGINE SYNTHETASE"/>
    <property type="match status" value="1"/>
</dbReference>
<dbReference type="SUPFAM" id="SSF52402">
    <property type="entry name" value="Adenine nucleotide alpha hydrolases-like"/>
    <property type="match status" value="1"/>
</dbReference>
<evidence type="ECO:0000256" key="2">
    <source>
        <dbReference type="ARBA" id="ARBA00022741"/>
    </source>
</evidence>
<keyword evidence="2 5" id="KW-0547">Nucleotide-binding</keyword>
<evidence type="ECO:0000313" key="9">
    <source>
        <dbReference type="EMBL" id="QNO41963.1"/>
    </source>
</evidence>
<dbReference type="EC" id="6.3.5.4" evidence="5"/>
<dbReference type="PANTHER" id="PTHR43284">
    <property type="entry name" value="ASPARAGINE SYNTHETASE (GLUTAMINE-HYDROLYZING)"/>
    <property type="match status" value="1"/>
</dbReference>
<dbReference type="AlphaFoldDB" id="A0A7G9Y1S9"/>
<dbReference type="InterPro" id="IPR033738">
    <property type="entry name" value="AsnB_N"/>
</dbReference>
<feature type="binding site" evidence="6">
    <location>
        <position position="95"/>
    </location>
    <ligand>
        <name>L-glutamine</name>
        <dbReference type="ChEBI" id="CHEBI:58359"/>
    </ligand>
</feature>
<organism evidence="9">
    <name type="scientific">Candidatus Methanogaster sp. ANME-2c ERB4</name>
    <dbReference type="NCBI Taxonomy" id="2759911"/>
    <lineage>
        <taxon>Archaea</taxon>
        <taxon>Methanobacteriati</taxon>
        <taxon>Methanobacteriota</taxon>
        <taxon>Stenosarchaea group</taxon>
        <taxon>Methanomicrobia</taxon>
        <taxon>Methanosarcinales</taxon>
        <taxon>ANME-2 cluster</taxon>
        <taxon>Candidatus Methanogasteraceae</taxon>
        <taxon>Candidatus Methanogaster</taxon>
    </lineage>
</organism>
<dbReference type="InterPro" id="IPR001962">
    <property type="entry name" value="Asn_synthase"/>
</dbReference>
<dbReference type="Gene3D" id="3.60.20.10">
    <property type="entry name" value="Glutamine Phosphoribosylpyrophosphate, subunit 1, domain 1"/>
    <property type="match status" value="1"/>
</dbReference>
<dbReference type="GO" id="GO:0005524">
    <property type="term" value="F:ATP binding"/>
    <property type="evidence" value="ECO:0007669"/>
    <property type="project" value="UniProtKB-KW"/>
</dbReference>
<dbReference type="EMBL" id="MT630630">
    <property type="protein sequence ID" value="QNO41382.1"/>
    <property type="molecule type" value="Genomic_DNA"/>
</dbReference>
<dbReference type="CDD" id="cd00712">
    <property type="entry name" value="AsnB"/>
    <property type="match status" value="1"/>
</dbReference>
<dbReference type="Pfam" id="PF13537">
    <property type="entry name" value="GATase_7"/>
    <property type="match status" value="1"/>
</dbReference>
<evidence type="ECO:0000313" key="11">
    <source>
        <dbReference type="EMBL" id="QNO42857.1"/>
    </source>
</evidence>
<evidence type="ECO:0000256" key="4">
    <source>
        <dbReference type="ARBA" id="ARBA00022962"/>
    </source>
</evidence>
<evidence type="ECO:0000256" key="5">
    <source>
        <dbReference type="PIRNR" id="PIRNR001589"/>
    </source>
</evidence>
<evidence type="ECO:0000256" key="1">
    <source>
        <dbReference type="ARBA" id="ARBA00005752"/>
    </source>
</evidence>
<dbReference type="GO" id="GO:0004066">
    <property type="term" value="F:asparagine synthase (glutamine-hydrolyzing) activity"/>
    <property type="evidence" value="ECO:0007669"/>
    <property type="project" value="UniProtKB-EC"/>
</dbReference>
<keyword evidence="4" id="KW-0315">Glutamine amidotransferase</keyword>
<dbReference type="GO" id="GO:0006529">
    <property type="term" value="P:asparagine biosynthetic process"/>
    <property type="evidence" value="ECO:0007669"/>
    <property type="project" value="InterPro"/>
</dbReference>
<dbReference type="EMBL" id="MT630692">
    <property type="protein sequence ID" value="QNO41963.1"/>
    <property type="molecule type" value="Genomic_DNA"/>
</dbReference>
<reference evidence="9" key="1">
    <citation type="submission" date="2020-06" db="EMBL/GenBank/DDBJ databases">
        <title>Unique genomic features of the anaerobic methanotrophic archaea.</title>
        <authorList>
            <person name="Chadwick G.L."/>
            <person name="Skennerton C.T."/>
            <person name="Laso-Perez R."/>
            <person name="Leu A.O."/>
            <person name="Speth D.R."/>
            <person name="Yu H."/>
            <person name="Morgan-Lang C."/>
            <person name="Hatzenpichler R."/>
            <person name="Goudeau D."/>
            <person name="Malmstrom R."/>
            <person name="Brazelton W.J."/>
            <person name="Woyke T."/>
            <person name="Hallam S.J."/>
            <person name="Tyson G.W."/>
            <person name="Wegener G."/>
            <person name="Boetius A."/>
            <person name="Orphan V."/>
        </authorList>
    </citation>
    <scope>NUCLEOTIDE SEQUENCE</scope>
</reference>
<feature type="domain" description="Glutamine amidotransferase type-2" evidence="7">
    <location>
        <begin position="2"/>
        <end position="208"/>
    </location>
</feature>
<evidence type="ECO:0000256" key="3">
    <source>
        <dbReference type="ARBA" id="ARBA00022840"/>
    </source>
</evidence>
<evidence type="ECO:0000313" key="8">
    <source>
        <dbReference type="EMBL" id="QNO41382.1"/>
    </source>
</evidence>
<dbReference type="EMBL" id="MT630753">
    <property type="protein sequence ID" value="QNO42636.1"/>
    <property type="molecule type" value="Genomic_DNA"/>
</dbReference>
<dbReference type="InterPro" id="IPR006426">
    <property type="entry name" value="Asn_synth_AEB"/>
</dbReference>
<proteinExistence type="inferred from homology"/>
<comment type="catalytic activity">
    <reaction evidence="5">
        <text>L-aspartate + L-glutamine + ATP + H2O = L-asparagine + L-glutamate + AMP + diphosphate + H(+)</text>
        <dbReference type="Rhea" id="RHEA:12228"/>
        <dbReference type="ChEBI" id="CHEBI:15377"/>
        <dbReference type="ChEBI" id="CHEBI:15378"/>
        <dbReference type="ChEBI" id="CHEBI:29985"/>
        <dbReference type="ChEBI" id="CHEBI:29991"/>
        <dbReference type="ChEBI" id="CHEBI:30616"/>
        <dbReference type="ChEBI" id="CHEBI:33019"/>
        <dbReference type="ChEBI" id="CHEBI:58048"/>
        <dbReference type="ChEBI" id="CHEBI:58359"/>
        <dbReference type="ChEBI" id="CHEBI:456215"/>
        <dbReference type="EC" id="6.3.5.4"/>
    </reaction>
</comment>
<keyword evidence="3 5" id="KW-0067">ATP-binding</keyword>
<evidence type="ECO:0000256" key="6">
    <source>
        <dbReference type="PIRSR" id="PIRSR001589-2"/>
    </source>
</evidence>
<evidence type="ECO:0000313" key="10">
    <source>
        <dbReference type="EMBL" id="QNO42636.1"/>
    </source>
</evidence>
<dbReference type="InterPro" id="IPR051786">
    <property type="entry name" value="ASN_synthetase/amidase"/>
</dbReference>
<sequence length="614" mass="71791">MPGLVGIISKNAIDKQLLDRMVRAIKHEEFYHTDQYINRNFGIGRVHLGIFNPESQPIFNEDKSLCIFMDGKIYDYEEQLNKLKRKGYKFNNEIDPKFCLHSYEEYGTDFIKGLNGSFILLIYNIKSGKVIIANDRYGLKVHYYAINDGILLFAPEAKAILQDETFEEKLNNEAVAEFFAFGEFWGDKTFFKRIKVLTPASILTYDGEDLSIEKYWEFKYEPDYNKSEDEFVDELVKTFKKAVELRMEDKLRYGVSLSGGLDSRGVVAAINENKRKDVLTFSFGPLDCDEVKIAKNVSDVAETRFKAIEITPEMIMSNAEQEVWLTEGRDYIGVSYIYPIHKIIRDYADVVFDGFALDLTLGGSYLNRAKVNCKNEKLLFNILSKKRLFQEKELYKLFTSNYYNKIKEVPVKSFRNEFNKIKADHPGNKSDQFSLSTHVAWIPIGYVLLRDEIEIISPTADNNFIDIILKIPPELRLNHYIYRKFLKKLSPELAKIPYDKTMVGADAPLLFWSLGSTYMFGKELLKKKLYNFSKGRITLSNKRSYVNFDEWFRTNENWQIFFKDLLLNENDKSKKYFNQDYIEQLFQEQTKGERNNSIKLLYLASFKIFLDTFV</sequence>
<dbReference type="PIRSF" id="PIRSF001589">
    <property type="entry name" value="Asn_synthetase_glu-h"/>
    <property type="match status" value="1"/>
</dbReference>
<dbReference type="EMBL" id="MT630775">
    <property type="protein sequence ID" value="QNO42857.1"/>
    <property type="molecule type" value="Genomic_DNA"/>
</dbReference>
<dbReference type="Gene3D" id="3.40.50.620">
    <property type="entry name" value="HUPs"/>
    <property type="match status" value="1"/>
</dbReference>
<dbReference type="PROSITE" id="PS51278">
    <property type="entry name" value="GATASE_TYPE_2"/>
    <property type="match status" value="1"/>
</dbReference>